<evidence type="ECO:0000313" key="6">
    <source>
        <dbReference type="Proteomes" id="UP000317238"/>
    </source>
</evidence>
<comment type="caution">
    <text evidence="5">The sequence shown here is derived from an EMBL/GenBank/DDBJ whole genome shotgun (WGS) entry which is preliminary data.</text>
</comment>
<dbReference type="SUPFAM" id="SSF46689">
    <property type="entry name" value="Homeodomain-like"/>
    <property type="match status" value="2"/>
</dbReference>
<evidence type="ECO:0000313" key="5">
    <source>
        <dbReference type="EMBL" id="TWT69244.1"/>
    </source>
</evidence>
<evidence type="ECO:0000259" key="4">
    <source>
        <dbReference type="PROSITE" id="PS01124"/>
    </source>
</evidence>
<feature type="domain" description="HTH araC/xylS-type" evidence="4">
    <location>
        <begin position="131"/>
        <end position="229"/>
    </location>
</feature>
<dbReference type="InterPro" id="IPR018060">
    <property type="entry name" value="HTH_AraC"/>
</dbReference>
<evidence type="ECO:0000256" key="1">
    <source>
        <dbReference type="ARBA" id="ARBA00023015"/>
    </source>
</evidence>
<dbReference type="PRINTS" id="PR00032">
    <property type="entry name" value="HTHARAC"/>
</dbReference>
<sequence length="235" mass="27116">MRHVLRLFDHLPGTLFYAKDTQHRYVDANQRNLRDVFGLERLDQLLGKTDLDFQPVALAEAYHAEDRRVFSSGQIIANQIWLVPHVAGAPRWYVSTKTPVTNSQQHVVGLAGVMYPIETPEEQASFFRELLPAVRHLDQHYAESVSMSELAEMSGLSSTQFNTRFRTLFRMTPSEYLLSRRIQDAQDRLVGSSQSIADVGLAVGFFDQSHFTKRFRKYTGMTPKAYRKRFRDERS</sequence>
<dbReference type="Proteomes" id="UP000317238">
    <property type="component" value="Unassembled WGS sequence"/>
</dbReference>
<dbReference type="InterPro" id="IPR018062">
    <property type="entry name" value="HTH_AraC-typ_CS"/>
</dbReference>
<dbReference type="InterPro" id="IPR013656">
    <property type="entry name" value="PAS_4"/>
</dbReference>
<dbReference type="InterPro" id="IPR035965">
    <property type="entry name" value="PAS-like_dom_sf"/>
</dbReference>
<proteinExistence type="predicted"/>
<dbReference type="GO" id="GO:0003700">
    <property type="term" value="F:DNA-binding transcription factor activity"/>
    <property type="evidence" value="ECO:0007669"/>
    <property type="project" value="InterPro"/>
</dbReference>
<evidence type="ECO:0000256" key="3">
    <source>
        <dbReference type="ARBA" id="ARBA00023163"/>
    </source>
</evidence>
<keyword evidence="2" id="KW-0238">DNA-binding</keyword>
<dbReference type="Pfam" id="PF12833">
    <property type="entry name" value="HTH_18"/>
    <property type="match status" value="1"/>
</dbReference>
<name>A0A5C5Y201_9PLAN</name>
<dbReference type="PROSITE" id="PS00041">
    <property type="entry name" value="HTH_ARAC_FAMILY_1"/>
    <property type="match status" value="1"/>
</dbReference>
<dbReference type="Gene3D" id="1.10.10.60">
    <property type="entry name" value="Homeodomain-like"/>
    <property type="match status" value="2"/>
</dbReference>
<evidence type="ECO:0000256" key="2">
    <source>
        <dbReference type="ARBA" id="ARBA00023125"/>
    </source>
</evidence>
<dbReference type="InterPro" id="IPR009057">
    <property type="entry name" value="Homeodomain-like_sf"/>
</dbReference>
<dbReference type="GO" id="GO:0043565">
    <property type="term" value="F:sequence-specific DNA binding"/>
    <property type="evidence" value="ECO:0007669"/>
    <property type="project" value="InterPro"/>
</dbReference>
<dbReference type="InterPro" id="IPR020449">
    <property type="entry name" value="Tscrpt_reg_AraC-type_HTH"/>
</dbReference>
<dbReference type="Pfam" id="PF08448">
    <property type="entry name" value="PAS_4"/>
    <property type="match status" value="1"/>
</dbReference>
<protein>
    <submittedName>
        <fullName evidence="5">Virulence regulon transcriptional activator VirF</fullName>
    </submittedName>
</protein>
<dbReference type="PANTHER" id="PTHR46796">
    <property type="entry name" value="HTH-TYPE TRANSCRIPTIONAL ACTIVATOR RHAS-RELATED"/>
    <property type="match status" value="1"/>
</dbReference>
<dbReference type="EMBL" id="SJPL01000001">
    <property type="protein sequence ID" value="TWT69244.1"/>
    <property type="molecule type" value="Genomic_DNA"/>
</dbReference>
<keyword evidence="1" id="KW-0805">Transcription regulation</keyword>
<dbReference type="PANTHER" id="PTHR46796:SF13">
    <property type="entry name" value="HTH-TYPE TRANSCRIPTIONAL ACTIVATOR RHAS"/>
    <property type="match status" value="1"/>
</dbReference>
<accession>A0A5C5Y201</accession>
<keyword evidence="6" id="KW-1185">Reference proteome</keyword>
<keyword evidence="3" id="KW-0804">Transcription</keyword>
<dbReference type="Gene3D" id="3.30.450.20">
    <property type="entry name" value="PAS domain"/>
    <property type="match status" value="1"/>
</dbReference>
<dbReference type="AlphaFoldDB" id="A0A5C5Y201"/>
<dbReference type="InterPro" id="IPR050204">
    <property type="entry name" value="AraC_XylS_family_regulators"/>
</dbReference>
<reference evidence="5 6" key="1">
    <citation type="submission" date="2019-02" db="EMBL/GenBank/DDBJ databases">
        <title>Deep-cultivation of Planctomycetes and their phenomic and genomic characterization uncovers novel biology.</title>
        <authorList>
            <person name="Wiegand S."/>
            <person name="Jogler M."/>
            <person name="Boedeker C."/>
            <person name="Pinto D."/>
            <person name="Vollmers J."/>
            <person name="Rivas-Marin E."/>
            <person name="Kohn T."/>
            <person name="Peeters S.H."/>
            <person name="Heuer A."/>
            <person name="Rast P."/>
            <person name="Oberbeckmann S."/>
            <person name="Bunk B."/>
            <person name="Jeske O."/>
            <person name="Meyerdierks A."/>
            <person name="Storesund J.E."/>
            <person name="Kallscheuer N."/>
            <person name="Luecker S."/>
            <person name="Lage O.M."/>
            <person name="Pohl T."/>
            <person name="Merkel B.J."/>
            <person name="Hornburger P."/>
            <person name="Mueller R.-W."/>
            <person name="Bruemmer F."/>
            <person name="Labrenz M."/>
            <person name="Spormann A.M."/>
            <person name="Op Den Camp H."/>
            <person name="Overmann J."/>
            <person name="Amann R."/>
            <person name="Jetten M.S.M."/>
            <person name="Mascher T."/>
            <person name="Medema M.H."/>
            <person name="Devos D.P."/>
            <person name="Kaster A.-K."/>
            <person name="Ovreas L."/>
            <person name="Rohde M."/>
            <person name="Galperin M.Y."/>
            <person name="Jogler C."/>
        </authorList>
    </citation>
    <scope>NUCLEOTIDE SEQUENCE [LARGE SCALE GENOMIC DNA]</scope>
    <source>
        <strain evidence="5 6">Pan14r</strain>
    </source>
</reference>
<dbReference type="SUPFAM" id="SSF55785">
    <property type="entry name" value="PYP-like sensor domain (PAS domain)"/>
    <property type="match status" value="1"/>
</dbReference>
<dbReference type="SMART" id="SM00342">
    <property type="entry name" value="HTH_ARAC"/>
    <property type="match status" value="1"/>
</dbReference>
<dbReference type="PROSITE" id="PS01124">
    <property type="entry name" value="HTH_ARAC_FAMILY_2"/>
    <property type="match status" value="1"/>
</dbReference>
<gene>
    <name evidence="5" type="primary">virF</name>
    <name evidence="5" type="ORF">Pan14r_15290</name>
</gene>
<organism evidence="5 6">
    <name type="scientific">Crateriforma conspicua</name>
    <dbReference type="NCBI Taxonomy" id="2527996"/>
    <lineage>
        <taxon>Bacteria</taxon>
        <taxon>Pseudomonadati</taxon>
        <taxon>Planctomycetota</taxon>
        <taxon>Planctomycetia</taxon>
        <taxon>Planctomycetales</taxon>
        <taxon>Planctomycetaceae</taxon>
        <taxon>Crateriforma</taxon>
    </lineage>
</organism>